<dbReference type="InterPro" id="IPR029787">
    <property type="entry name" value="Nucleotide_cyclase"/>
</dbReference>
<evidence type="ECO:0000259" key="2">
    <source>
        <dbReference type="PROSITE" id="PS50883"/>
    </source>
</evidence>
<dbReference type="AlphaFoldDB" id="A0AAD1IM81"/>
<evidence type="ECO:0000313" key="5">
    <source>
        <dbReference type="Proteomes" id="UP000466607"/>
    </source>
</evidence>
<feature type="domain" description="EAL" evidence="2">
    <location>
        <begin position="507"/>
        <end position="758"/>
    </location>
</feature>
<dbReference type="InterPro" id="IPR052155">
    <property type="entry name" value="Biofilm_reg_signaling"/>
</dbReference>
<dbReference type="Gene3D" id="3.30.70.270">
    <property type="match status" value="1"/>
</dbReference>
<proteinExistence type="predicted"/>
<dbReference type="PANTHER" id="PTHR44757">
    <property type="entry name" value="DIGUANYLATE CYCLASE DGCP"/>
    <property type="match status" value="1"/>
</dbReference>
<dbReference type="SUPFAM" id="SSF55073">
    <property type="entry name" value="Nucleotide cyclase"/>
    <property type="match status" value="1"/>
</dbReference>
<dbReference type="InterPro" id="IPR001633">
    <property type="entry name" value="EAL_dom"/>
</dbReference>
<dbReference type="Proteomes" id="UP000466607">
    <property type="component" value="Chromosome"/>
</dbReference>
<feature type="transmembrane region" description="Helical" evidence="1">
    <location>
        <begin position="141"/>
        <end position="163"/>
    </location>
</feature>
<feature type="transmembrane region" description="Helical" evidence="1">
    <location>
        <begin position="175"/>
        <end position="196"/>
    </location>
</feature>
<keyword evidence="1" id="KW-0472">Membrane</keyword>
<feature type="transmembrane region" description="Helical" evidence="1">
    <location>
        <begin position="7"/>
        <end position="24"/>
    </location>
</feature>
<dbReference type="NCBIfam" id="TIGR00254">
    <property type="entry name" value="GGDEF"/>
    <property type="match status" value="1"/>
</dbReference>
<feature type="transmembrane region" description="Helical" evidence="1">
    <location>
        <begin position="68"/>
        <end position="86"/>
    </location>
</feature>
<reference evidence="4 5" key="1">
    <citation type="journal article" date="2019" name="Emerg. Microbes Infect.">
        <title>Comprehensive subspecies identification of 175 nontuberculous mycobacteria species based on 7547 genomic profiles.</title>
        <authorList>
            <person name="Matsumoto Y."/>
            <person name="Kinjo T."/>
            <person name="Motooka D."/>
            <person name="Nabeya D."/>
            <person name="Jung N."/>
            <person name="Uechi K."/>
            <person name="Horii T."/>
            <person name="Iida T."/>
            <person name="Fujita J."/>
            <person name="Nakamura S."/>
        </authorList>
    </citation>
    <scope>NUCLEOTIDE SEQUENCE [LARGE SCALE GENOMIC DNA]</scope>
    <source>
        <strain evidence="4 5">JCM 17423</strain>
    </source>
</reference>
<evidence type="ECO:0000256" key="1">
    <source>
        <dbReference type="SAM" id="Phobius"/>
    </source>
</evidence>
<dbReference type="Pfam" id="PF00990">
    <property type="entry name" value="GGDEF"/>
    <property type="match status" value="1"/>
</dbReference>
<keyword evidence="5" id="KW-1185">Reference proteome</keyword>
<keyword evidence="1" id="KW-0812">Transmembrane</keyword>
<dbReference type="InterPro" id="IPR035919">
    <property type="entry name" value="EAL_sf"/>
</dbReference>
<dbReference type="EMBL" id="AP022586">
    <property type="protein sequence ID" value="BBY17003.1"/>
    <property type="molecule type" value="Genomic_DNA"/>
</dbReference>
<protein>
    <submittedName>
        <fullName evidence="4">GGDEF-domain containing protein</fullName>
    </submittedName>
</protein>
<dbReference type="InterPro" id="IPR043128">
    <property type="entry name" value="Rev_trsase/Diguanyl_cyclase"/>
</dbReference>
<dbReference type="Gene3D" id="3.20.20.450">
    <property type="entry name" value="EAL domain"/>
    <property type="match status" value="1"/>
</dbReference>
<organism evidence="4 5">
    <name type="scientific">Mycolicibacterium litorale</name>
    <dbReference type="NCBI Taxonomy" id="758802"/>
    <lineage>
        <taxon>Bacteria</taxon>
        <taxon>Bacillati</taxon>
        <taxon>Actinomycetota</taxon>
        <taxon>Actinomycetes</taxon>
        <taxon>Mycobacteriales</taxon>
        <taxon>Mycobacteriaceae</taxon>
        <taxon>Mycolicibacterium</taxon>
    </lineage>
</organism>
<accession>A0AAD1IM81</accession>
<dbReference type="InterPro" id="IPR000160">
    <property type="entry name" value="GGDEF_dom"/>
</dbReference>
<dbReference type="SMART" id="SM00267">
    <property type="entry name" value="GGDEF"/>
    <property type="match status" value="1"/>
</dbReference>
<evidence type="ECO:0000259" key="3">
    <source>
        <dbReference type="PROSITE" id="PS50887"/>
    </source>
</evidence>
<dbReference type="CDD" id="cd01948">
    <property type="entry name" value="EAL"/>
    <property type="match status" value="1"/>
</dbReference>
<keyword evidence="1" id="KW-1133">Transmembrane helix</keyword>
<sequence length="765" mass="80999">MSVNTAQWRLGLFAAVAVLAYWNALAPYGEATARSVAAALQAAIGISALVIALVVARRTTGTARWWRLLVAGAMSSWLVGEVAWFLSGGATGSDTAPLIAVVAYFLPPVLSLAAMIVLAGGGGGLHGRHAGSLRHSRVVTVLDGLVAAAAFSILAFIAGLGAMTGAALPRSQNTTVVVAYSLLELVVVVVAALMAMAYRRDRPDRVNYLLLSGGVLTIAASDRLAAYLRTVGVESGDLWCGVGFALGPLMIGFALALRRPRPMSGRGEDAMDWLQAFLPYIGFLLIISLLSFHLLIDEQIPSPVTFATLLMIGLVTARQVVAMRAQRLLTRQLYEAQTRLAHQVHHDALTGLPNRLLFAQRLDEAMHDGKFVLIFVDIDDFKEVNDQFGHAAGDELLCAVGDRLRQCVGPSDTLARIGGDEFAILVEGDHEAPEVVADKLRVALRDPFAVHGSSVRVRASMGLVRPSAHEPAPTSDDLLRQADISMYAGKRLGKDTAVVYRPSSGVSVDFVSALRQADGGVPAGFALAYQPVVVLPHAAPMAVEALARWTTPNGMQMPPETFVAVAEGAGLGAALDAMVLDLACREVQEAGLDLALHVNIGAARLGNRAFETQVVATLQRHGMEPERLILEITETVPIVDLSKGAAAIRRLTAVGVKVALDDFGSGFNSLSYLHALPVDVVKLDRSLAAGGEPGRDLALYRSVIGLCDALNLDVIAEGIEYPEQVDTLLAAGCRLAQGHLFGRAMPMSELCRTLAESREGAVSGP</sequence>
<feature type="transmembrane region" description="Helical" evidence="1">
    <location>
        <begin position="238"/>
        <end position="257"/>
    </location>
</feature>
<dbReference type="SMART" id="SM00052">
    <property type="entry name" value="EAL"/>
    <property type="match status" value="1"/>
</dbReference>
<feature type="domain" description="GGDEF" evidence="3">
    <location>
        <begin position="369"/>
        <end position="502"/>
    </location>
</feature>
<feature type="transmembrane region" description="Helical" evidence="1">
    <location>
        <begin position="302"/>
        <end position="321"/>
    </location>
</feature>
<dbReference type="PROSITE" id="PS50883">
    <property type="entry name" value="EAL"/>
    <property type="match status" value="1"/>
</dbReference>
<dbReference type="CDD" id="cd01949">
    <property type="entry name" value="GGDEF"/>
    <property type="match status" value="1"/>
</dbReference>
<dbReference type="PANTHER" id="PTHR44757:SF2">
    <property type="entry name" value="BIOFILM ARCHITECTURE MAINTENANCE PROTEIN MBAA"/>
    <property type="match status" value="1"/>
</dbReference>
<feature type="transmembrane region" description="Helical" evidence="1">
    <location>
        <begin position="98"/>
        <end position="120"/>
    </location>
</feature>
<name>A0AAD1IM81_9MYCO</name>
<dbReference type="SUPFAM" id="SSF141868">
    <property type="entry name" value="EAL domain-like"/>
    <property type="match status" value="1"/>
</dbReference>
<feature type="transmembrane region" description="Helical" evidence="1">
    <location>
        <begin position="277"/>
        <end position="296"/>
    </location>
</feature>
<feature type="transmembrane region" description="Helical" evidence="1">
    <location>
        <begin position="36"/>
        <end position="56"/>
    </location>
</feature>
<evidence type="ECO:0000313" key="4">
    <source>
        <dbReference type="EMBL" id="BBY17003.1"/>
    </source>
</evidence>
<gene>
    <name evidence="4" type="ORF">MLIT_25950</name>
</gene>
<dbReference type="PROSITE" id="PS50887">
    <property type="entry name" value="GGDEF"/>
    <property type="match status" value="1"/>
</dbReference>
<dbReference type="RefSeq" id="WP_166674584.1">
    <property type="nucleotide sequence ID" value="NZ_AP022586.1"/>
</dbReference>
<dbReference type="Pfam" id="PF00563">
    <property type="entry name" value="EAL"/>
    <property type="match status" value="1"/>
</dbReference>